<dbReference type="InParanoid" id="A0A0C3B154"/>
<organism evidence="2 3">
    <name type="scientific">Piloderma croceum (strain F 1598)</name>
    <dbReference type="NCBI Taxonomy" id="765440"/>
    <lineage>
        <taxon>Eukaryota</taxon>
        <taxon>Fungi</taxon>
        <taxon>Dikarya</taxon>
        <taxon>Basidiomycota</taxon>
        <taxon>Agaricomycotina</taxon>
        <taxon>Agaricomycetes</taxon>
        <taxon>Agaricomycetidae</taxon>
        <taxon>Atheliales</taxon>
        <taxon>Atheliaceae</taxon>
        <taxon>Piloderma</taxon>
    </lineage>
</organism>
<feature type="region of interest" description="Disordered" evidence="1">
    <location>
        <begin position="1"/>
        <end position="20"/>
    </location>
</feature>
<evidence type="ECO:0000313" key="2">
    <source>
        <dbReference type="EMBL" id="KIM70987.1"/>
    </source>
</evidence>
<protein>
    <submittedName>
        <fullName evidence="2">Uncharacterized protein</fullName>
    </submittedName>
</protein>
<dbReference type="EMBL" id="KN833624">
    <property type="protein sequence ID" value="KIM70987.1"/>
    <property type="molecule type" value="Genomic_DNA"/>
</dbReference>
<evidence type="ECO:0000313" key="3">
    <source>
        <dbReference type="Proteomes" id="UP000054166"/>
    </source>
</evidence>
<evidence type="ECO:0000256" key="1">
    <source>
        <dbReference type="SAM" id="MobiDB-lite"/>
    </source>
</evidence>
<dbReference type="HOGENOM" id="CLU_2414117_0_0_1"/>
<dbReference type="AlphaFoldDB" id="A0A0C3B154"/>
<gene>
    <name evidence="2" type="ORF">PILCRDRAFT_17527</name>
</gene>
<keyword evidence="3" id="KW-1185">Reference proteome</keyword>
<reference evidence="3" key="2">
    <citation type="submission" date="2015-01" db="EMBL/GenBank/DDBJ databases">
        <title>Evolutionary Origins and Diversification of the Mycorrhizal Mutualists.</title>
        <authorList>
            <consortium name="DOE Joint Genome Institute"/>
            <consortium name="Mycorrhizal Genomics Consortium"/>
            <person name="Kohler A."/>
            <person name="Kuo A."/>
            <person name="Nagy L.G."/>
            <person name="Floudas D."/>
            <person name="Copeland A."/>
            <person name="Barry K.W."/>
            <person name="Cichocki N."/>
            <person name="Veneault-Fourrey C."/>
            <person name="LaButti K."/>
            <person name="Lindquist E.A."/>
            <person name="Lipzen A."/>
            <person name="Lundell T."/>
            <person name="Morin E."/>
            <person name="Murat C."/>
            <person name="Riley R."/>
            <person name="Ohm R."/>
            <person name="Sun H."/>
            <person name="Tunlid A."/>
            <person name="Henrissat B."/>
            <person name="Grigoriev I.V."/>
            <person name="Hibbett D.S."/>
            <person name="Martin F."/>
        </authorList>
    </citation>
    <scope>NUCLEOTIDE SEQUENCE [LARGE SCALE GENOMIC DNA]</scope>
    <source>
        <strain evidence="3">F 1598</strain>
    </source>
</reference>
<name>A0A0C3B154_PILCF</name>
<proteinExistence type="predicted"/>
<accession>A0A0C3B154</accession>
<sequence>MDDDENQQNSPQAPVLESRNDIIERIKYRRTRLLAGQHPAPPVDPEHEWRVVGQPKWYSSTPIEQLERINIEDMVAPKVHKVISALYCNIFK</sequence>
<dbReference type="Proteomes" id="UP000054166">
    <property type="component" value="Unassembled WGS sequence"/>
</dbReference>
<reference evidence="2 3" key="1">
    <citation type="submission" date="2014-04" db="EMBL/GenBank/DDBJ databases">
        <authorList>
            <consortium name="DOE Joint Genome Institute"/>
            <person name="Kuo A."/>
            <person name="Tarkka M."/>
            <person name="Buscot F."/>
            <person name="Kohler A."/>
            <person name="Nagy L.G."/>
            <person name="Floudas D."/>
            <person name="Copeland A."/>
            <person name="Barry K.W."/>
            <person name="Cichocki N."/>
            <person name="Veneault-Fourrey C."/>
            <person name="LaButti K."/>
            <person name="Lindquist E.A."/>
            <person name="Lipzen A."/>
            <person name="Lundell T."/>
            <person name="Morin E."/>
            <person name="Murat C."/>
            <person name="Sun H."/>
            <person name="Tunlid A."/>
            <person name="Henrissat B."/>
            <person name="Grigoriev I.V."/>
            <person name="Hibbett D.S."/>
            <person name="Martin F."/>
            <person name="Nordberg H.P."/>
            <person name="Cantor M.N."/>
            <person name="Hua S.X."/>
        </authorList>
    </citation>
    <scope>NUCLEOTIDE SEQUENCE [LARGE SCALE GENOMIC DNA]</scope>
    <source>
        <strain evidence="2 3">F 1598</strain>
    </source>
</reference>